<reference evidence="2 3" key="1">
    <citation type="submission" date="2021-06" db="EMBL/GenBank/DDBJ databases">
        <title>Caerostris extrusa draft genome.</title>
        <authorList>
            <person name="Kono N."/>
            <person name="Arakawa K."/>
        </authorList>
    </citation>
    <scope>NUCLEOTIDE SEQUENCE [LARGE SCALE GENOMIC DNA]</scope>
</reference>
<name>A0AAV4Q149_CAEEX</name>
<feature type="region of interest" description="Disordered" evidence="1">
    <location>
        <begin position="121"/>
        <end position="145"/>
    </location>
</feature>
<accession>A0AAV4Q149</accession>
<evidence type="ECO:0000313" key="3">
    <source>
        <dbReference type="Proteomes" id="UP001054945"/>
    </source>
</evidence>
<feature type="region of interest" description="Disordered" evidence="1">
    <location>
        <begin position="158"/>
        <end position="198"/>
    </location>
</feature>
<feature type="compositionally biased region" description="Polar residues" evidence="1">
    <location>
        <begin position="158"/>
        <end position="177"/>
    </location>
</feature>
<gene>
    <name evidence="2" type="ORF">CEXT_365381</name>
</gene>
<dbReference type="AlphaFoldDB" id="A0AAV4Q149"/>
<proteinExistence type="predicted"/>
<protein>
    <submittedName>
        <fullName evidence="2">Uncharacterized protein</fullName>
    </submittedName>
</protein>
<evidence type="ECO:0000256" key="1">
    <source>
        <dbReference type="SAM" id="MobiDB-lite"/>
    </source>
</evidence>
<dbReference type="EMBL" id="BPLR01005377">
    <property type="protein sequence ID" value="GIY01856.1"/>
    <property type="molecule type" value="Genomic_DNA"/>
</dbReference>
<sequence>MPKLLSDNHAIVINPHKKPAGEHIRRFNAPVVDDVAGIIPGLETRHVTDEDNDTDVDNVVKFKLIMKEELPTDIGLLHTKSNLERMSSMLDSHLPCSQAHAAPICLICRLAPYSHSGAISGPGSCAGAAPERPPPRLKNGRPVLRRPHSSLIRLLRLSQPSRPTQQCSDPTFSSSWWSPGCVEKPPLPTSRPGRMEKR</sequence>
<dbReference type="Proteomes" id="UP001054945">
    <property type="component" value="Unassembled WGS sequence"/>
</dbReference>
<evidence type="ECO:0000313" key="2">
    <source>
        <dbReference type="EMBL" id="GIY01856.1"/>
    </source>
</evidence>
<organism evidence="2 3">
    <name type="scientific">Caerostris extrusa</name>
    <name type="common">Bark spider</name>
    <name type="synonym">Caerostris bankana</name>
    <dbReference type="NCBI Taxonomy" id="172846"/>
    <lineage>
        <taxon>Eukaryota</taxon>
        <taxon>Metazoa</taxon>
        <taxon>Ecdysozoa</taxon>
        <taxon>Arthropoda</taxon>
        <taxon>Chelicerata</taxon>
        <taxon>Arachnida</taxon>
        <taxon>Araneae</taxon>
        <taxon>Araneomorphae</taxon>
        <taxon>Entelegynae</taxon>
        <taxon>Araneoidea</taxon>
        <taxon>Araneidae</taxon>
        <taxon>Caerostris</taxon>
    </lineage>
</organism>
<keyword evidence="3" id="KW-1185">Reference proteome</keyword>
<comment type="caution">
    <text evidence="2">The sequence shown here is derived from an EMBL/GenBank/DDBJ whole genome shotgun (WGS) entry which is preliminary data.</text>
</comment>